<name>A0AAW1QFE5_9CHLO</name>
<keyword evidence="4" id="KW-1185">Reference proteome</keyword>
<reference evidence="3 4" key="1">
    <citation type="journal article" date="2024" name="Nat. Commun.">
        <title>Phylogenomics reveals the evolutionary origins of lichenization in chlorophyte algae.</title>
        <authorList>
            <person name="Puginier C."/>
            <person name="Libourel C."/>
            <person name="Otte J."/>
            <person name="Skaloud P."/>
            <person name="Haon M."/>
            <person name="Grisel S."/>
            <person name="Petersen M."/>
            <person name="Berrin J.G."/>
            <person name="Delaux P.M."/>
            <person name="Dal Grande F."/>
            <person name="Keller J."/>
        </authorList>
    </citation>
    <scope>NUCLEOTIDE SEQUENCE [LARGE SCALE GENOMIC DNA]</scope>
    <source>
        <strain evidence="3 4">SAG 2043</strain>
    </source>
</reference>
<dbReference type="CDD" id="cd00586">
    <property type="entry name" value="4HBT"/>
    <property type="match status" value="1"/>
</dbReference>
<comment type="similarity">
    <text evidence="1">Belongs to the 4-hydroxybenzoyl-CoA thioesterase family.</text>
</comment>
<sequence length="108" mass="12318">MEVRDYEVDRFGVVNNAVYANYLHHVRDAFLRSEGVDVALIVEGGNLLALTELHIKYLQPLRSLDKFRATLTIRKLTSVRAEFEHKLIRVESDSPQVGSPTLLLLVAW</sequence>
<dbReference type="PANTHER" id="PTHR31793">
    <property type="entry name" value="4-HYDROXYBENZOYL-COA THIOESTERASE FAMILY MEMBER"/>
    <property type="match status" value="1"/>
</dbReference>
<keyword evidence="2" id="KW-0378">Hydrolase</keyword>
<organism evidence="3 4">
    <name type="scientific">[Myrmecia] bisecta</name>
    <dbReference type="NCBI Taxonomy" id="41462"/>
    <lineage>
        <taxon>Eukaryota</taxon>
        <taxon>Viridiplantae</taxon>
        <taxon>Chlorophyta</taxon>
        <taxon>core chlorophytes</taxon>
        <taxon>Trebouxiophyceae</taxon>
        <taxon>Trebouxiales</taxon>
        <taxon>Trebouxiaceae</taxon>
        <taxon>Myrmecia</taxon>
    </lineage>
</organism>
<dbReference type="PANTHER" id="PTHR31793:SF27">
    <property type="entry name" value="NOVEL THIOESTERASE SUPERFAMILY DOMAIN AND SAPOSIN A-TYPE DOMAIN CONTAINING PROTEIN (0610012H03RIK)"/>
    <property type="match status" value="1"/>
</dbReference>
<dbReference type="InterPro" id="IPR050563">
    <property type="entry name" value="4-hydroxybenzoyl-CoA_TE"/>
</dbReference>
<evidence type="ECO:0000256" key="2">
    <source>
        <dbReference type="ARBA" id="ARBA00022801"/>
    </source>
</evidence>
<proteinExistence type="inferred from homology"/>
<evidence type="ECO:0008006" key="5">
    <source>
        <dbReference type="Google" id="ProtNLM"/>
    </source>
</evidence>
<evidence type="ECO:0000313" key="4">
    <source>
        <dbReference type="Proteomes" id="UP001489004"/>
    </source>
</evidence>
<dbReference type="Gene3D" id="3.10.129.10">
    <property type="entry name" value="Hotdog Thioesterase"/>
    <property type="match status" value="1"/>
</dbReference>
<dbReference type="Pfam" id="PF13279">
    <property type="entry name" value="4HBT_2"/>
    <property type="match status" value="1"/>
</dbReference>
<evidence type="ECO:0000256" key="1">
    <source>
        <dbReference type="ARBA" id="ARBA00005953"/>
    </source>
</evidence>
<protein>
    <recommendedName>
        <fullName evidence="5">Thioesterase domain-containing protein</fullName>
    </recommendedName>
</protein>
<dbReference type="GO" id="GO:0047617">
    <property type="term" value="F:fatty acyl-CoA hydrolase activity"/>
    <property type="evidence" value="ECO:0007669"/>
    <property type="project" value="TreeGrafter"/>
</dbReference>
<dbReference type="AlphaFoldDB" id="A0AAW1QFE5"/>
<accession>A0AAW1QFE5</accession>
<comment type="caution">
    <text evidence="3">The sequence shown here is derived from an EMBL/GenBank/DDBJ whole genome shotgun (WGS) entry which is preliminary data.</text>
</comment>
<gene>
    <name evidence="3" type="ORF">WJX72_007068</name>
</gene>
<dbReference type="InterPro" id="IPR029069">
    <property type="entry name" value="HotDog_dom_sf"/>
</dbReference>
<dbReference type="Proteomes" id="UP001489004">
    <property type="component" value="Unassembled WGS sequence"/>
</dbReference>
<dbReference type="EMBL" id="JALJOR010000003">
    <property type="protein sequence ID" value="KAK9820171.1"/>
    <property type="molecule type" value="Genomic_DNA"/>
</dbReference>
<evidence type="ECO:0000313" key="3">
    <source>
        <dbReference type="EMBL" id="KAK9820171.1"/>
    </source>
</evidence>
<dbReference type="SUPFAM" id="SSF54637">
    <property type="entry name" value="Thioesterase/thiol ester dehydrase-isomerase"/>
    <property type="match status" value="1"/>
</dbReference>